<dbReference type="PROSITE" id="PS50173">
    <property type="entry name" value="UMUC"/>
    <property type="match status" value="1"/>
</dbReference>
<feature type="domain" description="UmuC" evidence="11">
    <location>
        <begin position="1"/>
        <end position="223"/>
    </location>
</feature>
<dbReference type="SUPFAM" id="SSF56672">
    <property type="entry name" value="DNA/RNA polymerases"/>
    <property type="match status" value="1"/>
</dbReference>
<keyword evidence="2" id="KW-0808">Transferase</keyword>
<dbReference type="Gene3D" id="3.30.1490.100">
    <property type="entry name" value="DNA polymerase, Y-family, little finger domain"/>
    <property type="match status" value="1"/>
</dbReference>
<comment type="caution">
    <text evidence="13">The sequence shown here is derived from an EMBL/GenBank/DDBJ whole genome shotgun (WGS) entry which is preliminary data.</text>
</comment>
<dbReference type="GO" id="GO:0035861">
    <property type="term" value="C:site of double-strand break"/>
    <property type="evidence" value="ECO:0007669"/>
    <property type="project" value="TreeGrafter"/>
</dbReference>
<dbReference type="InterPro" id="IPR043128">
    <property type="entry name" value="Rev_trsase/Diguanyl_cyclase"/>
</dbReference>
<keyword evidence="8" id="KW-0539">Nucleus</keyword>
<dbReference type="GO" id="GO:0003887">
    <property type="term" value="F:DNA-directed DNA polymerase activity"/>
    <property type="evidence" value="ECO:0007669"/>
    <property type="project" value="UniProtKB-KW"/>
</dbReference>
<evidence type="ECO:0000259" key="12">
    <source>
        <dbReference type="PROSITE" id="PS51907"/>
    </source>
</evidence>
<accession>A0A8H7BXD3</accession>
<evidence type="ECO:0000256" key="6">
    <source>
        <dbReference type="ARBA" id="ARBA00022833"/>
    </source>
</evidence>
<keyword evidence="4" id="KW-0227">DNA damage</keyword>
<dbReference type="GO" id="GO:0042276">
    <property type="term" value="P:error-prone translesion synthesis"/>
    <property type="evidence" value="ECO:0007669"/>
    <property type="project" value="TreeGrafter"/>
</dbReference>
<comment type="subcellular location">
    <subcellularLocation>
        <location evidence="1">Nucleus</location>
    </subcellularLocation>
</comment>
<dbReference type="GO" id="GO:0008270">
    <property type="term" value="F:zinc ion binding"/>
    <property type="evidence" value="ECO:0007669"/>
    <property type="project" value="UniProtKB-KW"/>
</dbReference>
<dbReference type="Gene3D" id="1.10.150.20">
    <property type="entry name" value="5' to 3' exonuclease, C-terminal subdomain"/>
    <property type="match status" value="1"/>
</dbReference>
<dbReference type="OrthoDB" id="5723at2759"/>
<dbReference type="InterPro" id="IPR041298">
    <property type="entry name" value="UBZ3"/>
</dbReference>
<dbReference type="GO" id="GO:0009314">
    <property type="term" value="P:response to radiation"/>
    <property type="evidence" value="ECO:0007669"/>
    <property type="project" value="TreeGrafter"/>
</dbReference>
<dbReference type="Proteomes" id="UP000605846">
    <property type="component" value="Unassembled WGS sequence"/>
</dbReference>
<feature type="domain" description="UBZ3-type" evidence="12">
    <location>
        <begin position="441"/>
        <end position="475"/>
    </location>
</feature>
<evidence type="ECO:0000256" key="1">
    <source>
        <dbReference type="ARBA" id="ARBA00004123"/>
    </source>
</evidence>
<dbReference type="Pfam" id="PF21704">
    <property type="entry name" value="POLH-Rev1_HhH"/>
    <property type="match status" value="1"/>
</dbReference>
<keyword evidence="7" id="KW-0234">DNA repair</keyword>
<dbReference type="GO" id="GO:0005634">
    <property type="term" value="C:nucleus"/>
    <property type="evidence" value="ECO:0007669"/>
    <property type="project" value="UniProtKB-SubCell"/>
</dbReference>
<feature type="compositionally biased region" description="Low complexity" evidence="10">
    <location>
        <begin position="480"/>
        <end position="493"/>
    </location>
</feature>
<organism evidence="13 14">
    <name type="scientific">Apophysomyces ossiformis</name>
    <dbReference type="NCBI Taxonomy" id="679940"/>
    <lineage>
        <taxon>Eukaryota</taxon>
        <taxon>Fungi</taxon>
        <taxon>Fungi incertae sedis</taxon>
        <taxon>Mucoromycota</taxon>
        <taxon>Mucoromycotina</taxon>
        <taxon>Mucoromycetes</taxon>
        <taxon>Mucorales</taxon>
        <taxon>Mucorineae</taxon>
        <taxon>Mucoraceae</taxon>
        <taxon>Apophysomyces</taxon>
    </lineage>
</organism>
<dbReference type="SUPFAM" id="SSF100879">
    <property type="entry name" value="Lesion bypass DNA polymerase (Y-family), little finger domain"/>
    <property type="match status" value="1"/>
</dbReference>
<dbReference type="Pfam" id="PF00817">
    <property type="entry name" value="IMS"/>
    <property type="match status" value="1"/>
</dbReference>
<dbReference type="GO" id="GO:0005657">
    <property type="term" value="C:replication fork"/>
    <property type="evidence" value="ECO:0007669"/>
    <property type="project" value="TreeGrafter"/>
</dbReference>
<dbReference type="PANTHER" id="PTHR45873">
    <property type="entry name" value="DNA POLYMERASE ETA"/>
    <property type="match status" value="1"/>
</dbReference>
<dbReference type="Pfam" id="PF11799">
    <property type="entry name" value="IMS_C"/>
    <property type="match status" value="1"/>
</dbReference>
<keyword evidence="14" id="KW-1185">Reference proteome</keyword>
<name>A0A8H7BXD3_9FUNG</name>
<evidence type="ECO:0000256" key="2">
    <source>
        <dbReference type="ARBA" id="ARBA00022679"/>
    </source>
</evidence>
<evidence type="ECO:0000256" key="9">
    <source>
        <dbReference type="ARBA" id="ARBA00044975"/>
    </source>
</evidence>
<dbReference type="InterPro" id="IPR001126">
    <property type="entry name" value="UmuC"/>
</dbReference>
<dbReference type="GO" id="GO:0003684">
    <property type="term" value="F:damaged DNA binding"/>
    <property type="evidence" value="ECO:0007669"/>
    <property type="project" value="InterPro"/>
</dbReference>
<dbReference type="InterPro" id="IPR036775">
    <property type="entry name" value="DNA_pol_Y-fam_lit_finger_sf"/>
</dbReference>
<dbReference type="GO" id="GO:0006281">
    <property type="term" value="P:DNA repair"/>
    <property type="evidence" value="ECO:0007669"/>
    <property type="project" value="UniProtKB-KW"/>
</dbReference>
<dbReference type="Gene3D" id="3.30.70.270">
    <property type="match status" value="1"/>
</dbReference>
<evidence type="ECO:0000256" key="8">
    <source>
        <dbReference type="ARBA" id="ARBA00023242"/>
    </source>
</evidence>
<dbReference type="EMBL" id="JABAYA010000022">
    <property type="protein sequence ID" value="KAF7729768.1"/>
    <property type="molecule type" value="Genomic_DNA"/>
</dbReference>
<dbReference type="FunFam" id="1.10.150.20:FF:000014">
    <property type="entry name" value="Polymerase (DNA directed), eta"/>
    <property type="match status" value="1"/>
</dbReference>
<evidence type="ECO:0000256" key="5">
    <source>
        <dbReference type="ARBA" id="ARBA00022771"/>
    </source>
</evidence>
<proteinExistence type="predicted"/>
<feature type="region of interest" description="Disordered" evidence="10">
    <location>
        <begin position="478"/>
        <end position="528"/>
    </location>
</feature>
<feature type="compositionally biased region" description="Basic and acidic residues" evidence="10">
    <location>
        <begin position="495"/>
        <end position="509"/>
    </location>
</feature>
<dbReference type="InterPro" id="IPR052230">
    <property type="entry name" value="DNA_polymerase_eta"/>
</dbReference>
<dbReference type="InterPro" id="IPR017961">
    <property type="entry name" value="DNA_pol_Y-fam_little_finger"/>
</dbReference>
<keyword evidence="13" id="KW-0239">DNA-directed DNA polymerase</keyword>
<evidence type="ECO:0000259" key="11">
    <source>
        <dbReference type="PROSITE" id="PS50173"/>
    </source>
</evidence>
<keyword evidence="13" id="KW-0548">Nucleotidyltransferase</keyword>
<keyword evidence="6" id="KW-0862">Zinc</keyword>
<gene>
    <name evidence="13" type="primary">RAD30</name>
    <name evidence="13" type="ORF">EC973_003846</name>
</gene>
<dbReference type="PROSITE" id="PS51907">
    <property type="entry name" value="ZF_UBZ3"/>
    <property type="match status" value="1"/>
</dbReference>
<dbReference type="GO" id="GO:0070987">
    <property type="term" value="P:error-free translesion synthesis"/>
    <property type="evidence" value="ECO:0007669"/>
    <property type="project" value="UniProtKB-ARBA"/>
</dbReference>
<dbReference type="AlphaFoldDB" id="A0A8H7BXD3"/>
<evidence type="ECO:0000313" key="14">
    <source>
        <dbReference type="Proteomes" id="UP000605846"/>
    </source>
</evidence>
<dbReference type="Pfam" id="PF18439">
    <property type="entry name" value="zf_UBZ"/>
    <property type="match status" value="1"/>
</dbReference>
<dbReference type="InterPro" id="IPR043502">
    <property type="entry name" value="DNA/RNA_pol_sf"/>
</dbReference>
<dbReference type="PANTHER" id="PTHR45873:SF1">
    <property type="entry name" value="DNA POLYMERASE ETA"/>
    <property type="match status" value="1"/>
</dbReference>
<sequence length="528" mass="59870">MDLVNYTARKFGITRLGTTAKEAKRMCPATYAEDDPEPRYYPSPDRATHKVCLDPYREASKKILAIFGKYASKIQKVGLDEAFIDVTSYVNERLVETYLSQSELLAKVDDTVCDVPIDWDSLAITIRSKEEEGEEGQDSAGTNWARTTWSDLQLAIGAELAGRIRKQVFDELNYSCSAGIAHCKVAAKLCSSMNKPNKQTILRNVALVEFMKEIPFTKIRNLGGKLGHEVKNELNIEKAGDLWKYDMKDLQLKFGQSTGSWLYNIARGIDNEEVIIAKEPKSLMAAKSMNPSISTEREMQRWFTILGSELYNRILAHFEEYGSWPKTISMHVRSRQNTATLSKACPMLRRSELKSADRLSQKFRELFNMIEDPYPCIGLSFQALGLSQDESATSHTISKFFGKGRLSDGNETFASTSHKPNAPTNCITSFFAKEAKREEEGPSTRWTCDKCLQSIPYADIPEHTDYHFAMELQEQERVMSSNNDNNTHSTTSTGDHPEPVRNEKRKQEDDPNGSTKKRKRQSFFQSRS</sequence>
<dbReference type="PIRSF" id="PIRSF036603">
    <property type="entry name" value="DPol_eta"/>
    <property type="match status" value="1"/>
</dbReference>
<evidence type="ECO:0000256" key="10">
    <source>
        <dbReference type="SAM" id="MobiDB-lite"/>
    </source>
</evidence>
<keyword evidence="5" id="KW-0863">Zinc-finger</keyword>
<reference evidence="13" key="1">
    <citation type="submission" date="2020-01" db="EMBL/GenBank/DDBJ databases">
        <title>Genome Sequencing of Three Apophysomyces-Like Fungal Strains Confirms a Novel Fungal Genus in the Mucoromycota with divergent Burkholderia-like Endosymbiotic Bacteria.</title>
        <authorList>
            <person name="Stajich J.E."/>
            <person name="Macias A.M."/>
            <person name="Carter-House D."/>
            <person name="Lovett B."/>
            <person name="Kasson L.R."/>
            <person name="Berry K."/>
            <person name="Grigoriev I."/>
            <person name="Chang Y."/>
            <person name="Spatafora J."/>
            <person name="Kasson M.T."/>
        </authorList>
    </citation>
    <scope>NUCLEOTIDE SEQUENCE</scope>
    <source>
        <strain evidence="13">NRRL A-21654</strain>
    </source>
</reference>
<evidence type="ECO:0000256" key="7">
    <source>
        <dbReference type="ARBA" id="ARBA00023204"/>
    </source>
</evidence>
<evidence type="ECO:0000313" key="13">
    <source>
        <dbReference type="EMBL" id="KAF7729768.1"/>
    </source>
</evidence>
<keyword evidence="3" id="KW-0479">Metal-binding</keyword>
<protein>
    <recommendedName>
        <fullName evidence="9">DNA polymerase eta</fullName>
    </recommendedName>
</protein>
<evidence type="ECO:0000256" key="4">
    <source>
        <dbReference type="ARBA" id="ARBA00022763"/>
    </source>
</evidence>
<evidence type="ECO:0000256" key="3">
    <source>
        <dbReference type="ARBA" id="ARBA00022723"/>
    </source>
</evidence>